<dbReference type="EMBL" id="HACG01044638">
    <property type="protein sequence ID" value="CEK91503.1"/>
    <property type="molecule type" value="Transcribed_RNA"/>
</dbReference>
<proteinExistence type="predicted"/>
<feature type="compositionally biased region" description="Basic and acidic residues" evidence="1">
    <location>
        <begin position="43"/>
        <end position="60"/>
    </location>
</feature>
<accession>A0A0B7BEV9</accession>
<feature type="compositionally biased region" description="Acidic residues" evidence="1">
    <location>
        <begin position="1"/>
        <end position="20"/>
    </location>
</feature>
<feature type="region of interest" description="Disordered" evidence="1">
    <location>
        <begin position="1"/>
        <end position="185"/>
    </location>
</feature>
<protein>
    <submittedName>
        <fullName evidence="2">Uncharacterized protein</fullName>
    </submittedName>
</protein>
<feature type="non-terminal residue" evidence="2">
    <location>
        <position position="1"/>
    </location>
</feature>
<evidence type="ECO:0000256" key="1">
    <source>
        <dbReference type="SAM" id="MobiDB-lite"/>
    </source>
</evidence>
<dbReference type="AlphaFoldDB" id="A0A0B7BEV9"/>
<gene>
    <name evidence="2" type="primary">ORF183334</name>
</gene>
<sequence length="200" mass="23373">EDDDEDDDEEEDDEKEGEVDAENKEHHNTYVSLRDGETEFFSTEDKESELQEGREKEEKQLLQQKNVLLEEEYIAPISVQPETEVKEEEETFKEEDGKDQQKSSIEIIDDDLESSNISAESVEDVEYEEEDSEEYEESAESILGVTESRIISSERHDDEEAEVEEEENNEDNDDEKEEYFVGQDQKHVIDITVHKSHIDE</sequence>
<feature type="non-terminal residue" evidence="2">
    <location>
        <position position="200"/>
    </location>
</feature>
<feature type="compositionally biased region" description="Acidic residues" evidence="1">
    <location>
        <begin position="121"/>
        <end position="139"/>
    </location>
</feature>
<feature type="compositionally biased region" description="Acidic residues" evidence="1">
    <location>
        <begin position="159"/>
        <end position="177"/>
    </location>
</feature>
<reference evidence="2" key="1">
    <citation type="submission" date="2014-12" db="EMBL/GenBank/DDBJ databases">
        <title>Insight into the proteome of Arion vulgaris.</title>
        <authorList>
            <person name="Aradska J."/>
            <person name="Bulat T."/>
            <person name="Smidak R."/>
            <person name="Sarate P."/>
            <person name="Gangsoo J."/>
            <person name="Sialana F."/>
            <person name="Bilban M."/>
            <person name="Lubec G."/>
        </authorList>
    </citation>
    <scope>NUCLEOTIDE SEQUENCE</scope>
    <source>
        <tissue evidence="2">Skin</tissue>
    </source>
</reference>
<organism evidence="2">
    <name type="scientific">Arion vulgaris</name>
    <dbReference type="NCBI Taxonomy" id="1028688"/>
    <lineage>
        <taxon>Eukaryota</taxon>
        <taxon>Metazoa</taxon>
        <taxon>Spiralia</taxon>
        <taxon>Lophotrochozoa</taxon>
        <taxon>Mollusca</taxon>
        <taxon>Gastropoda</taxon>
        <taxon>Heterobranchia</taxon>
        <taxon>Euthyneura</taxon>
        <taxon>Panpulmonata</taxon>
        <taxon>Eupulmonata</taxon>
        <taxon>Stylommatophora</taxon>
        <taxon>Helicina</taxon>
        <taxon>Arionoidea</taxon>
        <taxon>Arionidae</taxon>
        <taxon>Arion</taxon>
    </lineage>
</organism>
<name>A0A0B7BEV9_9EUPU</name>
<evidence type="ECO:0000313" key="2">
    <source>
        <dbReference type="EMBL" id="CEK91503.1"/>
    </source>
</evidence>